<protein>
    <submittedName>
        <fullName evidence="1">Uncharacterized protein</fullName>
    </submittedName>
</protein>
<proteinExistence type="predicted"/>
<organism evidence="1">
    <name type="scientific">marine sediment metagenome</name>
    <dbReference type="NCBI Taxonomy" id="412755"/>
    <lineage>
        <taxon>unclassified sequences</taxon>
        <taxon>metagenomes</taxon>
        <taxon>ecological metagenomes</taxon>
    </lineage>
</organism>
<accession>X1S9T7</accession>
<gene>
    <name evidence="1" type="ORF">S12H4_24216</name>
</gene>
<feature type="non-terminal residue" evidence="1">
    <location>
        <position position="157"/>
    </location>
</feature>
<reference evidence="1" key="1">
    <citation type="journal article" date="2014" name="Front. Microbiol.">
        <title>High frequency of phylogenetically diverse reductive dehalogenase-homologous genes in deep subseafloor sedimentary metagenomes.</title>
        <authorList>
            <person name="Kawai M."/>
            <person name="Futagami T."/>
            <person name="Toyoda A."/>
            <person name="Takaki Y."/>
            <person name="Nishi S."/>
            <person name="Hori S."/>
            <person name="Arai W."/>
            <person name="Tsubouchi T."/>
            <person name="Morono Y."/>
            <person name="Uchiyama I."/>
            <person name="Ito T."/>
            <person name="Fujiyama A."/>
            <person name="Inagaki F."/>
            <person name="Takami H."/>
        </authorList>
    </citation>
    <scope>NUCLEOTIDE SEQUENCE</scope>
    <source>
        <strain evidence="1">Expedition CK06-06</strain>
    </source>
</reference>
<dbReference type="AlphaFoldDB" id="X1S9T7"/>
<name>X1S9T7_9ZZZZ</name>
<dbReference type="EMBL" id="BARW01013078">
    <property type="protein sequence ID" value="GAI75881.1"/>
    <property type="molecule type" value="Genomic_DNA"/>
</dbReference>
<evidence type="ECO:0000313" key="1">
    <source>
        <dbReference type="EMBL" id="GAI75881.1"/>
    </source>
</evidence>
<comment type="caution">
    <text evidence="1">The sequence shown here is derived from an EMBL/GenBank/DDBJ whole genome shotgun (WGS) entry which is preliminary data.</text>
</comment>
<sequence>MARREINLPEGFEIEAPPEFELPAGFEIEPPETPEEVIPYWMKGKKGKIAEDMWRGLYGEGPEPSKTLWEAVQHGWRQAGIRGVKGLAGLARAEAEIGGKFRKKFWETQRWKPEYLEKMDKSLKEWSELMVVGVEEYYRQNPKEAMQLDEDAGFLAT</sequence>